<dbReference type="Gene3D" id="3.30.470.20">
    <property type="entry name" value="ATP-grasp fold, B domain"/>
    <property type="match status" value="1"/>
</dbReference>
<accession>K9VXK2</accession>
<keyword evidence="4" id="KW-1185">Reference proteome</keyword>
<dbReference type="GO" id="GO:0005737">
    <property type="term" value="C:cytoplasm"/>
    <property type="evidence" value="ECO:0007669"/>
    <property type="project" value="TreeGrafter"/>
</dbReference>
<dbReference type="GO" id="GO:0046872">
    <property type="term" value="F:metal ion binding"/>
    <property type="evidence" value="ECO:0007669"/>
    <property type="project" value="InterPro"/>
</dbReference>
<feature type="domain" description="ATP-grasp" evidence="2">
    <location>
        <begin position="222"/>
        <end position="479"/>
    </location>
</feature>
<dbReference type="HOGENOM" id="CLU_016806_0_0_3"/>
<dbReference type="GO" id="GO:0009432">
    <property type="term" value="P:SOS response"/>
    <property type="evidence" value="ECO:0007669"/>
    <property type="project" value="TreeGrafter"/>
</dbReference>
<dbReference type="GO" id="GO:0005524">
    <property type="term" value="F:ATP binding"/>
    <property type="evidence" value="ECO:0007669"/>
    <property type="project" value="UniProtKB-UniRule"/>
</dbReference>
<dbReference type="InterPro" id="IPR011761">
    <property type="entry name" value="ATP-grasp"/>
</dbReference>
<evidence type="ECO:0000259" key="2">
    <source>
        <dbReference type="PROSITE" id="PS50975"/>
    </source>
</evidence>
<dbReference type="InterPro" id="IPR013815">
    <property type="entry name" value="ATP_grasp_subdomain_1"/>
</dbReference>
<dbReference type="EMBL" id="CP003620">
    <property type="protein sequence ID" value="AFZ12232.1"/>
    <property type="molecule type" value="Genomic_DNA"/>
</dbReference>
<dbReference type="KEGG" id="cep:Cri9333_1335"/>
<organism evidence="3 4">
    <name type="scientific">Crinalium epipsammum PCC 9333</name>
    <dbReference type="NCBI Taxonomy" id="1173022"/>
    <lineage>
        <taxon>Bacteria</taxon>
        <taxon>Bacillati</taxon>
        <taxon>Cyanobacteriota</taxon>
        <taxon>Cyanophyceae</taxon>
        <taxon>Gomontiellales</taxon>
        <taxon>Gomontiellaceae</taxon>
        <taxon>Crinalium</taxon>
    </lineage>
</organism>
<evidence type="ECO:0000313" key="3">
    <source>
        <dbReference type="EMBL" id="AFZ12232.1"/>
    </source>
</evidence>
<dbReference type="SUPFAM" id="SSF56059">
    <property type="entry name" value="Glutathione synthetase ATP-binding domain-like"/>
    <property type="match status" value="1"/>
</dbReference>
<protein>
    <submittedName>
        <fullName evidence="3">Cyanophycin synthase (L-aspartate-adding)</fullName>
        <ecNumber evidence="3">6.3.2.29</ecNumber>
    </submittedName>
</protein>
<dbReference type="PROSITE" id="PS50975">
    <property type="entry name" value="ATP_GRASP"/>
    <property type="match status" value="1"/>
</dbReference>
<dbReference type="EC" id="6.3.2.29" evidence="3"/>
<dbReference type="AlphaFoldDB" id="K9VXK2"/>
<dbReference type="Pfam" id="PF02786">
    <property type="entry name" value="CPSase_L_D2"/>
    <property type="match status" value="1"/>
</dbReference>
<dbReference type="RefSeq" id="WP_015202354.1">
    <property type="nucleotide sequence ID" value="NC_019753.1"/>
</dbReference>
<keyword evidence="1" id="KW-0067">ATP-binding</keyword>
<dbReference type="OrthoDB" id="9803907at2"/>
<evidence type="ECO:0000313" key="4">
    <source>
        <dbReference type="Proteomes" id="UP000010472"/>
    </source>
</evidence>
<proteinExistence type="predicted"/>
<dbReference type="PATRIC" id="fig|1173022.3.peg.1447"/>
<dbReference type="Gene3D" id="3.30.1490.20">
    <property type="entry name" value="ATP-grasp fold, A domain"/>
    <property type="match status" value="1"/>
</dbReference>
<dbReference type="eggNOG" id="COG0189">
    <property type="taxonomic scope" value="Bacteria"/>
</dbReference>
<keyword evidence="3" id="KW-0436">Ligase</keyword>
<name>K9VXK2_9CYAN</name>
<dbReference type="PANTHER" id="PTHR21621:SF0">
    <property type="entry name" value="BETA-CITRYLGLUTAMATE SYNTHASE B-RELATED"/>
    <property type="match status" value="1"/>
</dbReference>
<dbReference type="InterPro" id="IPR005479">
    <property type="entry name" value="CPAse_ATP-bd"/>
</dbReference>
<dbReference type="GO" id="GO:0018169">
    <property type="term" value="F:ribosomal S6-glutamic acid ligase activity"/>
    <property type="evidence" value="ECO:0007669"/>
    <property type="project" value="TreeGrafter"/>
</dbReference>
<sequence>MISQDTITDALRINARNTDAFDIFNIRHYIGSNPYLDTAALVFDCALTGHLPSRPLNDYVEIVSDRYPHLRDQTYESYAHLFAQTVSEVGKLDIGLHLNRWSLKTYPEFARIAIQTLHARTTRLVIYCVWDWFEAITQQQDFPFEAQLKELQDSFTQSVYGGPTVYALLRTAYNKNIPTFYLWDEGLMQYGYGKKQIRGVATTFNCDSHLDSDFTTRKDDCKTFLNTLGFPVPKGDIAFTLEEAKGIARKIGYPVAVKPVAGHKGIGVTADVNAEELSFAFDSAIASIPENETKEVIIEKSISGVDFRLLCVNGRFVAATERRPASVVGNGKSTIAELIESENQTRARKDTPTSPLGKIKCDEAMEIYLKEQKLSLDSVIESGQTIYLRKVANLSAGGLSVDATSIVHPDNIILAQDIAQHFQLTCLGIDVIARNINKSWKDGDFGILEINSAPGIFMHLNPAVGESVDVPAYILNTFFKSVQDARIPIITFNKISVQELQETIDHILWQHPDWTIGAVCRDAVFINRSEKFIHKDYNTNVQNLLRNPRLDLLITEYREDVLESEGMFYKGSNMVVLDHPTETEMMLTRDIFENSTVVVKQEENISIRRQGLLENYRLGSTEPFTRVYLKEIGTIL</sequence>
<gene>
    <name evidence="3" type="ORF">Cri9333_1335</name>
</gene>
<dbReference type="GO" id="GO:0071160">
    <property type="term" value="F:cyanophycin synthetase activity (L-aspartate-adding)"/>
    <property type="evidence" value="ECO:0007669"/>
    <property type="project" value="UniProtKB-EC"/>
</dbReference>
<reference evidence="3 4" key="1">
    <citation type="submission" date="2012-06" db="EMBL/GenBank/DDBJ databases">
        <title>Finished chromosome of genome of Crinalium epipsammum PCC 9333.</title>
        <authorList>
            <consortium name="US DOE Joint Genome Institute"/>
            <person name="Gugger M."/>
            <person name="Coursin T."/>
            <person name="Rippka R."/>
            <person name="Tandeau De Marsac N."/>
            <person name="Huntemann M."/>
            <person name="Wei C.-L."/>
            <person name="Han J."/>
            <person name="Detter J.C."/>
            <person name="Han C."/>
            <person name="Tapia R."/>
            <person name="Davenport K."/>
            <person name="Daligault H."/>
            <person name="Erkkila T."/>
            <person name="Gu W."/>
            <person name="Munk A.C.C."/>
            <person name="Teshima H."/>
            <person name="Xu Y."/>
            <person name="Chain P."/>
            <person name="Chen A."/>
            <person name="Krypides N."/>
            <person name="Mavromatis K."/>
            <person name="Markowitz V."/>
            <person name="Szeto E."/>
            <person name="Ivanova N."/>
            <person name="Mikhailova N."/>
            <person name="Ovchinnikova G."/>
            <person name="Pagani I."/>
            <person name="Pati A."/>
            <person name="Goodwin L."/>
            <person name="Peters L."/>
            <person name="Pitluck S."/>
            <person name="Woyke T."/>
            <person name="Kerfeld C."/>
        </authorList>
    </citation>
    <scope>NUCLEOTIDE SEQUENCE [LARGE SCALE GENOMIC DNA]</scope>
    <source>
        <strain evidence="3 4">PCC 9333</strain>
    </source>
</reference>
<dbReference type="PANTHER" id="PTHR21621">
    <property type="entry name" value="RIBOSOMAL PROTEIN S6 MODIFICATION PROTEIN"/>
    <property type="match status" value="1"/>
</dbReference>
<dbReference type="Proteomes" id="UP000010472">
    <property type="component" value="Chromosome"/>
</dbReference>
<keyword evidence="1" id="KW-0547">Nucleotide-binding</keyword>
<dbReference type="STRING" id="1173022.Cri9333_1335"/>
<evidence type="ECO:0000256" key="1">
    <source>
        <dbReference type="PROSITE-ProRule" id="PRU00409"/>
    </source>
</evidence>